<reference evidence="2 3" key="1">
    <citation type="journal article" date="2016" name="PLoS Pathog.">
        <title>Biosynthesis of antibiotic leucinostatins in bio-control fungus Purpureocillium lilacinum and their inhibition on phytophthora revealed by genome mining.</title>
        <authorList>
            <person name="Wang G."/>
            <person name="Liu Z."/>
            <person name="Lin R."/>
            <person name="Li E."/>
            <person name="Mao Z."/>
            <person name="Ling J."/>
            <person name="Yang Y."/>
            <person name="Yin W.B."/>
            <person name="Xie B."/>
        </authorList>
    </citation>
    <scope>NUCLEOTIDE SEQUENCE [LARGE SCALE GENOMIC DNA]</scope>
    <source>
        <strain evidence="2">170</strain>
    </source>
</reference>
<feature type="region of interest" description="Disordered" evidence="1">
    <location>
        <begin position="1"/>
        <end position="46"/>
    </location>
</feature>
<evidence type="ECO:0000313" key="3">
    <source>
        <dbReference type="Proteomes" id="UP000078397"/>
    </source>
</evidence>
<dbReference type="RefSeq" id="XP_022285984.1">
    <property type="nucleotide sequence ID" value="XM_022430272.1"/>
</dbReference>
<proteinExistence type="predicted"/>
<evidence type="ECO:0000313" key="2">
    <source>
        <dbReference type="EMBL" id="OWT43572.1"/>
    </source>
</evidence>
<comment type="caution">
    <text evidence="2">The sequence shown here is derived from an EMBL/GenBank/DDBJ whole genome shotgun (WGS) entry which is preliminary data.</text>
</comment>
<name>A0A219ASG2_METCM</name>
<evidence type="ECO:0000256" key="1">
    <source>
        <dbReference type="SAM" id="MobiDB-lite"/>
    </source>
</evidence>
<sequence length="178" mass="19400">MQVCRYNGSKDNPAPATVEHTGDGARTRQTRLQGASGGGGRRPEPKKYICGRGGSLGICGHTNVRRQHRELQDTSNLVTRELSRSQRHDGEMNQGARLRRMADAGCRWGWGWRWGVEGAKFVCGKEAGEVEEPRNALFGRNCSSVLRKSNGGPVGAIMNSKLGWLNGTCGHPAWLQSA</sequence>
<dbReference type="GeneID" id="33937393"/>
<gene>
    <name evidence="2" type="ORF">VFPPC_18701</name>
</gene>
<keyword evidence="3" id="KW-1185">Reference proteome</keyword>
<dbReference type="AlphaFoldDB" id="A0A219ASG2"/>
<organism evidence="2 3">
    <name type="scientific">Pochonia chlamydosporia 170</name>
    <dbReference type="NCBI Taxonomy" id="1380566"/>
    <lineage>
        <taxon>Eukaryota</taxon>
        <taxon>Fungi</taxon>
        <taxon>Dikarya</taxon>
        <taxon>Ascomycota</taxon>
        <taxon>Pezizomycotina</taxon>
        <taxon>Sordariomycetes</taxon>
        <taxon>Hypocreomycetidae</taxon>
        <taxon>Hypocreales</taxon>
        <taxon>Clavicipitaceae</taxon>
        <taxon>Pochonia</taxon>
    </lineage>
</organism>
<accession>A0A219ASG2</accession>
<dbReference type="KEGG" id="pchm:VFPPC_18701"/>
<protein>
    <submittedName>
        <fullName evidence="2">Uncharacterized protein</fullName>
    </submittedName>
</protein>
<dbReference type="Proteomes" id="UP000078397">
    <property type="component" value="Unassembled WGS sequence"/>
</dbReference>
<dbReference type="EMBL" id="LSBJ02000001">
    <property type="protein sequence ID" value="OWT43572.1"/>
    <property type="molecule type" value="Genomic_DNA"/>
</dbReference>